<comment type="caution">
    <text evidence="2">The sequence shown here is derived from an EMBL/GenBank/DDBJ whole genome shotgun (WGS) entry which is preliminary data.</text>
</comment>
<sequence>MARAILAPVVLAPAVWASAPAAAQEAPYIEFDMTVVTGRNPFLLPGDDAITTAGEMGARGAATIDVDHASTLALDGRVAYRKYDRRFGSFVLGNARADFDHRSDEHLSTRTGASYERYLPLEGMVASIDAAIDPVSLQERYVVDQDVRWRPDRQTTVTGMAMWSRIAPQGSLLLSRTDAVTLVLSGERRLARFTWIGLESQATFSDTADGSNSRAATVRVKGGARLAKGLTADISLGLATISQGYPGRPRSGGSGQFSALGSICYDPRRFRLCVTGRLAPTVTSFEGIRREKSLNARFDLRLMPRAEFSLEADYRSMPGVGQMTDPEVMRASARFQRQIGKYVKLQLGADYDRRTGIASQSLDSWTARIGATFRIPSL</sequence>
<dbReference type="AlphaFoldDB" id="A0A7X4GE61"/>
<keyword evidence="1" id="KW-0732">Signal</keyword>
<name>A0A7X4GE61_9SPHN</name>
<dbReference type="EMBL" id="WVTD01000001">
    <property type="protein sequence ID" value="MYL96604.1"/>
    <property type="molecule type" value="Genomic_DNA"/>
</dbReference>
<feature type="chain" id="PRO_5031355723" evidence="1">
    <location>
        <begin position="24"/>
        <end position="378"/>
    </location>
</feature>
<evidence type="ECO:0000313" key="2">
    <source>
        <dbReference type="EMBL" id="MYL96604.1"/>
    </source>
</evidence>
<reference evidence="2 3" key="1">
    <citation type="submission" date="2019-12" db="EMBL/GenBank/DDBJ databases">
        <authorList>
            <person name="Feng G."/>
            <person name="Zhu H."/>
        </authorList>
    </citation>
    <scope>NUCLEOTIDE SEQUENCE [LARGE SCALE GENOMIC DNA]</scope>
    <source>
        <strain evidence="2 3">FGD1</strain>
    </source>
</reference>
<protein>
    <submittedName>
        <fullName evidence="2">Uncharacterized protein</fullName>
    </submittedName>
</protein>
<accession>A0A7X4GE61</accession>
<organism evidence="2 3">
    <name type="scientific">Novosphingobium silvae</name>
    <dbReference type="NCBI Taxonomy" id="2692619"/>
    <lineage>
        <taxon>Bacteria</taxon>
        <taxon>Pseudomonadati</taxon>
        <taxon>Pseudomonadota</taxon>
        <taxon>Alphaproteobacteria</taxon>
        <taxon>Sphingomonadales</taxon>
        <taxon>Sphingomonadaceae</taxon>
        <taxon>Novosphingobium</taxon>
    </lineage>
</organism>
<proteinExistence type="predicted"/>
<gene>
    <name evidence="2" type="ORF">GR702_02290</name>
</gene>
<evidence type="ECO:0000256" key="1">
    <source>
        <dbReference type="SAM" id="SignalP"/>
    </source>
</evidence>
<evidence type="ECO:0000313" key="3">
    <source>
        <dbReference type="Proteomes" id="UP000465810"/>
    </source>
</evidence>
<dbReference type="Proteomes" id="UP000465810">
    <property type="component" value="Unassembled WGS sequence"/>
</dbReference>
<keyword evidence="3" id="KW-1185">Reference proteome</keyword>
<feature type="signal peptide" evidence="1">
    <location>
        <begin position="1"/>
        <end position="23"/>
    </location>
</feature>